<protein>
    <submittedName>
        <fullName evidence="1">Uncharacterized protein</fullName>
    </submittedName>
</protein>
<reference evidence="1" key="1">
    <citation type="journal article" date="2020" name="Nature">
        <title>Giant virus diversity and host interactions through global metagenomics.</title>
        <authorList>
            <person name="Schulz F."/>
            <person name="Roux S."/>
            <person name="Paez-Espino D."/>
            <person name="Jungbluth S."/>
            <person name="Walsh D.A."/>
            <person name="Denef V.J."/>
            <person name="McMahon K.D."/>
            <person name="Konstantinidis K.T."/>
            <person name="Eloe-Fadrosh E.A."/>
            <person name="Kyrpides N.C."/>
            <person name="Woyke T."/>
        </authorList>
    </citation>
    <scope>NUCLEOTIDE SEQUENCE</scope>
    <source>
        <strain evidence="1">GVMAG-S-1029409-49</strain>
    </source>
</reference>
<sequence length="209" mass="24167">MVIVSVWLSSHITSIDRLRGLCVVIDSICYQTRKPDCCYVSFSYDRVRIDPDVVRKSFHTIADSYHVPIVIHEVCVQSQRFEHLNILSHMDTTSDWIVLCGDNDTLHKNRIEIQLSIATIGRTDAISCKQIYTHDARNVDFSVSTVHTEEYGCLFVRRLLLEHFFGVDYPRLLSQHGSDLHIFCSYYLTHVFLKNRYVLPDVLNATRSA</sequence>
<organism evidence="1">
    <name type="scientific">viral metagenome</name>
    <dbReference type="NCBI Taxonomy" id="1070528"/>
    <lineage>
        <taxon>unclassified sequences</taxon>
        <taxon>metagenomes</taxon>
        <taxon>organismal metagenomes</taxon>
    </lineage>
</organism>
<name>A0A6C0LYX0_9ZZZZ</name>
<proteinExistence type="predicted"/>
<dbReference type="EMBL" id="MN740609">
    <property type="protein sequence ID" value="QHU35493.1"/>
    <property type="molecule type" value="Genomic_DNA"/>
</dbReference>
<dbReference type="AlphaFoldDB" id="A0A6C0LYX0"/>
<evidence type="ECO:0000313" key="1">
    <source>
        <dbReference type="EMBL" id="QHU35493.1"/>
    </source>
</evidence>
<accession>A0A6C0LYX0</accession>